<name>A0A6S6SYB9_9GAMM</name>
<dbReference type="EMBL" id="CACVAT010000137">
    <property type="protein sequence ID" value="CAA6809655.1"/>
    <property type="molecule type" value="Genomic_DNA"/>
</dbReference>
<protein>
    <submittedName>
        <fullName evidence="2">Uncharacterized protein</fullName>
    </submittedName>
</protein>
<gene>
    <name evidence="2" type="ORF">HELGO_WM32254</name>
</gene>
<dbReference type="AlphaFoldDB" id="A0A6S6SYB9"/>
<feature type="region of interest" description="Disordered" evidence="1">
    <location>
        <begin position="1"/>
        <end position="37"/>
    </location>
</feature>
<sequence>MNEPQDNSAVQPVTDQDNQKDEPSEQQQQTEYNKYPIRIHDPDIECVVGLGYD</sequence>
<accession>A0A6S6SYB9</accession>
<evidence type="ECO:0000256" key="1">
    <source>
        <dbReference type="SAM" id="MobiDB-lite"/>
    </source>
</evidence>
<evidence type="ECO:0000313" key="2">
    <source>
        <dbReference type="EMBL" id="CAA6809655.1"/>
    </source>
</evidence>
<organism evidence="2">
    <name type="scientific">uncultured Thiotrichaceae bacterium</name>
    <dbReference type="NCBI Taxonomy" id="298394"/>
    <lineage>
        <taxon>Bacteria</taxon>
        <taxon>Pseudomonadati</taxon>
        <taxon>Pseudomonadota</taxon>
        <taxon>Gammaproteobacteria</taxon>
        <taxon>Thiotrichales</taxon>
        <taxon>Thiotrichaceae</taxon>
        <taxon>environmental samples</taxon>
    </lineage>
</organism>
<proteinExistence type="predicted"/>
<feature type="compositionally biased region" description="Polar residues" evidence="1">
    <location>
        <begin position="1"/>
        <end position="16"/>
    </location>
</feature>
<reference evidence="2" key="1">
    <citation type="submission" date="2020-01" db="EMBL/GenBank/DDBJ databases">
        <authorList>
            <person name="Meier V. D."/>
            <person name="Meier V D."/>
        </authorList>
    </citation>
    <scope>NUCLEOTIDE SEQUENCE</scope>
    <source>
        <strain evidence="2">HLG_WM_MAG_09</strain>
    </source>
</reference>